<dbReference type="InterPro" id="IPR011852">
    <property type="entry name" value="TRAP_TAXI"/>
</dbReference>
<keyword evidence="3" id="KW-1185">Reference proteome</keyword>
<feature type="signal peptide" evidence="1">
    <location>
        <begin position="1"/>
        <end position="22"/>
    </location>
</feature>
<keyword evidence="1" id="KW-0732">Signal</keyword>
<dbReference type="Proteomes" id="UP000515317">
    <property type="component" value="Chromosome"/>
</dbReference>
<dbReference type="KEGG" id="tso:IZ6_17280"/>
<dbReference type="PROSITE" id="PS51257">
    <property type="entry name" value="PROKAR_LIPOPROTEIN"/>
    <property type="match status" value="1"/>
</dbReference>
<accession>A0A6S6QIC2</accession>
<dbReference type="AlphaFoldDB" id="A0A6S6QIC2"/>
<feature type="chain" id="PRO_5027901918" description="TAXI family TRAP transporter solute-binding subunit" evidence="1">
    <location>
        <begin position="23"/>
        <end position="481"/>
    </location>
</feature>
<dbReference type="Pfam" id="PF16868">
    <property type="entry name" value="NMT1_3"/>
    <property type="match status" value="1"/>
</dbReference>
<dbReference type="NCBIfam" id="TIGR02122">
    <property type="entry name" value="TRAP_TAXI"/>
    <property type="match status" value="1"/>
</dbReference>
<evidence type="ECO:0000313" key="2">
    <source>
        <dbReference type="EMBL" id="BCJ90993.1"/>
    </source>
</evidence>
<dbReference type="EMBL" id="AP023361">
    <property type="protein sequence ID" value="BCJ90993.1"/>
    <property type="molecule type" value="Genomic_DNA"/>
</dbReference>
<dbReference type="SUPFAM" id="SSF53850">
    <property type="entry name" value="Periplasmic binding protein-like II"/>
    <property type="match status" value="1"/>
</dbReference>
<dbReference type="PANTHER" id="PTHR42941">
    <property type="entry name" value="SLL1037 PROTEIN"/>
    <property type="match status" value="1"/>
</dbReference>
<dbReference type="Gene3D" id="3.40.190.10">
    <property type="entry name" value="Periplasmic binding protein-like II"/>
    <property type="match status" value="2"/>
</dbReference>
<reference evidence="2 3" key="1">
    <citation type="submission" date="2020-08" db="EMBL/GenBank/DDBJ databases">
        <title>Genome sequence of Rhizobiales bacterium strain IZ6.</title>
        <authorList>
            <person name="Nakai R."/>
            <person name="Naganuma T."/>
        </authorList>
    </citation>
    <scope>NUCLEOTIDE SEQUENCE [LARGE SCALE GENOMIC DNA]</scope>
    <source>
        <strain evidence="2 3">IZ6</strain>
    </source>
</reference>
<evidence type="ECO:0000256" key="1">
    <source>
        <dbReference type="SAM" id="SignalP"/>
    </source>
</evidence>
<sequence length="481" mass="49838">MKRFLLLLPALFLVACGRNPDAAQVQKDIEERLNGAFPDRMLTVDSFDRQGRMETGDGVTVFFKTQLKVEQPLDLGKWGGPNAQLLAGIMGAGTKGIAGLTQGGNQTGDRLTVFGTLPYKNSGGAWIPAAVPGPSEKRVEGPPGQLTGAERLLATLGDTLRAAPSNTSPTGSRIVEEELEGAVRNVNARLARLAAGYPVAAGPPGGNYERLAKSLAADAQLQGVRLVVMPTAGSVENVALLRQRTAELAFIQADVAALATAGKGAFATAGPYEGLRALLALFPEQLHIIVRGNDRAQKLSDLSGRKVSLGLANSGTRVTATTVLSAAKVSVTEPPGTDTLDPRAALTALKTGELDAVFLVGAAPFLPVVEAFGTAPLRLLPIEPALGERLKPEGIISMQVPALAYPGQKETVSTVAVAALLAIDSSLTEAEARRIGETALNRVGARERDALSLMVTPATAGLGIPVPLHPAAAALPGISPR</sequence>
<evidence type="ECO:0000313" key="3">
    <source>
        <dbReference type="Proteomes" id="UP000515317"/>
    </source>
</evidence>
<protein>
    <recommendedName>
        <fullName evidence="4">TAXI family TRAP transporter solute-binding subunit</fullName>
    </recommendedName>
</protein>
<proteinExistence type="predicted"/>
<organism evidence="2 3">
    <name type="scientific">Terrihabitans soli</name>
    <dbReference type="NCBI Taxonomy" id="708113"/>
    <lineage>
        <taxon>Bacteria</taxon>
        <taxon>Pseudomonadati</taxon>
        <taxon>Pseudomonadota</taxon>
        <taxon>Alphaproteobacteria</taxon>
        <taxon>Hyphomicrobiales</taxon>
        <taxon>Terrihabitans</taxon>
    </lineage>
</organism>
<dbReference type="RefSeq" id="WP_222874677.1">
    <property type="nucleotide sequence ID" value="NZ_AP023361.1"/>
</dbReference>
<evidence type="ECO:0008006" key="4">
    <source>
        <dbReference type="Google" id="ProtNLM"/>
    </source>
</evidence>
<name>A0A6S6QIC2_9HYPH</name>
<gene>
    <name evidence="2" type="ORF">IZ6_17280</name>
</gene>
<dbReference type="PANTHER" id="PTHR42941:SF1">
    <property type="entry name" value="SLL1037 PROTEIN"/>
    <property type="match status" value="1"/>
</dbReference>